<evidence type="ECO:0000313" key="1">
    <source>
        <dbReference type="EMBL" id="QKC76415.1"/>
    </source>
</evidence>
<name>A0A6M7UGT9_9HYPH</name>
<gene>
    <name evidence="1" type="ORF">EB233_13480</name>
</gene>
<protein>
    <submittedName>
        <fullName evidence="1">Uncharacterized protein</fullName>
    </submittedName>
</protein>
<reference evidence="1 2" key="1">
    <citation type="submission" date="2018-10" db="EMBL/GenBank/DDBJ databases">
        <authorList>
            <person name="Perry B.J."/>
            <person name="Sullivan J.T."/>
            <person name="Murphy R.J.T."/>
            <person name="Ramsay J.P."/>
            <person name="Ronson C.W."/>
        </authorList>
    </citation>
    <scope>NUCLEOTIDE SEQUENCE [LARGE SCALE GENOMIC DNA]</scope>
    <source>
        <strain evidence="1 2">NZP2014</strain>
    </source>
</reference>
<dbReference type="InterPro" id="IPR058702">
    <property type="entry name" value="MafI2-like"/>
</dbReference>
<dbReference type="Pfam" id="PF26541">
    <property type="entry name" value="MafI2"/>
    <property type="match status" value="1"/>
</dbReference>
<dbReference type="EMBL" id="CP033361">
    <property type="protein sequence ID" value="QKC76415.1"/>
    <property type="molecule type" value="Genomic_DNA"/>
</dbReference>
<dbReference type="Proteomes" id="UP000503339">
    <property type="component" value="Chromosome"/>
</dbReference>
<sequence length="106" mass="11683">MHDIQAKLLLSVQRALLGAVSSRLRAVTCRWEGVGITLRFVFDGEPADLDFEDAGIVAAEVAADFPAPWTVDEDIARLDYPDDLRPGALALWAFRRKESAMTGNPR</sequence>
<dbReference type="RefSeq" id="WP_064989110.1">
    <property type="nucleotide sequence ID" value="NZ_CP033361.1"/>
</dbReference>
<organism evidence="1 2">
    <name type="scientific">Mesorhizobium erdmanii</name>
    <dbReference type="NCBI Taxonomy" id="1777866"/>
    <lineage>
        <taxon>Bacteria</taxon>
        <taxon>Pseudomonadati</taxon>
        <taxon>Pseudomonadota</taxon>
        <taxon>Alphaproteobacteria</taxon>
        <taxon>Hyphomicrobiales</taxon>
        <taxon>Phyllobacteriaceae</taxon>
        <taxon>Mesorhizobium</taxon>
    </lineage>
</organism>
<accession>A0A6M7UGT9</accession>
<dbReference type="AlphaFoldDB" id="A0A6M7UGT9"/>
<keyword evidence="2" id="KW-1185">Reference proteome</keyword>
<proteinExistence type="predicted"/>
<dbReference type="KEGG" id="merd:EB233_13480"/>
<evidence type="ECO:0000313" key="2">
    <source>
        <dbReference type="Proteomes" id="UP000503339"/>
    </source>
</evidence>